<reference evidence="1" key="1">
    <citation type="journal article" date="2013" name="Nat. Commun.">
        <title>Whole-genome sequencing of Oryza brachyantha reveals mechanisms underlying Oryza genome evolution.</title>
        <authorList>
            <person name="Chen J."/>
            <person name="Huang Q."/>
            <person name="Gao D."/>
            <person name="Wang J."/>
            <person name="Lang Y."/>
            <person name="Liu T."/>
            <person name="Li B."/>
            <person name="Bai Z."/>
            <person name="Luis Goicoechea J."/>
            <person name="Liang C."/>
            <person name="Chen C."/>
            <person name="Zhang W."/>
            <person name="Sun S."/>
            <person name="Liao Y."/>
            <person name="Zhang X."/>
            <person name="Yang L."/>
            <person name="Song C."/>
            <person name="Wang M."/>
            <person name="Shi J."/>
            <person name="Liu G."/>
            <person name="Liu J."/>
            <person name="Zhou H."/>
            <person name="Zhou W."/>
            <person name="Yu Q."/>
            <person name="An N."/>
            <person name="Chen Y."/>
            <person name="Cai Q."/>
            <person name="Wang B."/>
            <person name="Liu B."/>
            <person name="Min J."/>
            <person name="Huang Y."/>
            <person name="Wu H."/>
            <person name="Li Z."/>
            <person name="Zhang Y."/>
            <person name="Yin Y."/>
            <person name="Song W."/>
            <person name="Jiang J."/>
            <person name="Jackson S.A."/>
            <person name="Wing R.A."/>
            <person name="Wang J."/>
            <person name="Chen M."/>
        </authorList>
    </citation>
    <scope>NUCLEOTIDE SEQUENCE [LARGE SCALE GENOMIC DNA]</scope>
    <source>
        <strain evidence="1">cv. IRGC 101232</strain>
    </source>
</reference>
<dbReference type="EnsemblPlants" id="OB12G19160.1">
    <property type="protein sequence ID" value="OB12G19160.1"/>
    <property type="gene ID" value="OB12G19160"/>
</dbReference>
<dbReference type="Gramene" id="OB12G19160.1">
    <property type="protein sequence ID" value="OB12G19160.1"/>
    <property type="gene ID" value="OB12G19160"/>
</dbReference>
<keyword evidence="2" id="KW-1185">Reference proteome</keyword>
<reference evidence="1" key="2">
    <citation type="submission" date="2013-04" db="UniProtKB">
        <authorList>
            <consortium name="EnsemblPlants"/>
        </authorList>
    </citation>
    <scope>IDENTIFICATION</scope>
</reference>
<name>J3ND58_ORYBR</name>
<accession>J3ND58</accession>
<organism evidence="1">
    <name type="scientific">Oryza brachyantha</name>
    <name type="common">malo sina</name>
    <dbReference type="NCBI Taxonomy" id="4533"/>
    <lineage>
        <taxon>Eukaryota</taxon>
        <taxon>Viridiplantae</taxon>
        <taxon>Streptophyta</taxon>
        <taxon>Embryophyta</taxon>
        <taxon>Tracheophyta</taxon>
        <taxon>Spermatophyta</taxon>
        <taxon>Magnoliopsida</taxon>
        <taxon>Liliopsida</taxon>
        <taxon>Poales</taxon>
        <taxon>Poaceae</taxon>
        <taxon>BOP clade</taxon>
        <taxon>Oryzoideae</taxon>
        <taxon>Oryzeae</taxon>
        <taxon>Oryzinae</taxon>
        <taxon>Oryza</taxon>
    </lineage>
</organism>
<sequence>MAQRFPGDLFLLNLRRLANTASATTTSFSHTTLGFSMAWKALGTSKIYSVFFDLPDYAFA</sequence>
<evidence type="ECO:0000313" key="1">
    <source>
        <dbReference type="EnsemblPlants" id="OB12G19160.1"/>
    </source>
</evidence>
<proteinExistence type="predicted"/>
<dbReference type="AlphaFoldDB" id="J3ND58"/>
<evidence type="ECO:0000313" key="2">
    <source>
        <dbReference type="Proteomes" id="UP000006038"/>
    </source>
</evidence>
<dbReference type="HOGENOM" id="CLU_2945394_0_0_1"/>
<protein>
    <submittedName>
        <fullName evidence="1">Uncharacterized protein</fullName>
    </submittedName>
</protein>
<dbReference type="Proteomes" id="UP000006038">
    <property type="component" value="Chromosome 12"/>
</dbReference>